<feature type="non-terminal residue" evidence="1">
    <location>
        <position position="1"/>
    </location>
</feature>
<keyword evidence="2" id="KW-1185">Reference proteome</keyword>
<evidence type="ECO:0000313" key="2">
    <source>
        <dbReference type="Proteomes" id="UP000823775"/>
    </source>
</evidence>
<evidence type="ECO:0000313" key="1">
    <source>
        <dbReference type="EMBL" id="MCD9646472.1"/>
    </source>
</evidence>
<dbReference type="Proteomes" id="UP000823775">
    <property type="component" value="Unassembled WGS sequence"/>
</dbReference>
<dbReference type="EMBL" id="JACEIK010004809">
    <property type="protein sequence ID" value="MCD9646472.1"/>
    <property type="molecule type" value="Genomic_DNA"/>
</dbReference>
<proteinExistence type="predicted"/>
<reference evidence="1 2" key="1">
    <citation type="journal article" date="2021" name="BMC Genomics">
        <title>Datura genome reveals duplications of psychoactive alkaloid biosynthetic genes and high mutation rate following tissue culture.</title>
        <authorList>
            <person name="Rajewski A."/>
            <person name="Carter-House D."/>
            <person name="Stajich J."/>
            <person name="Litt A."/>
        </authorList>
    </citation>
    <scope>NUCLEOTIDE SEQUENCE [LARGE SCALE GENOMIC DNA]</scope>
    <source>
        <strain evidence="1">AR-01</strain>
    </source>
</reference>
<comment type="caution">
    <text evidence="1">The sequence shown here is derived from an EMBL/GenBank/DDBJ whole genome shotgun (WGS) entry which is preliminary data.</text>
</comment>
<accession>A0ABS8VHZ2</accession>
<organism evidence="1 2">
    <name type="scientific">Datura stramonium</name>
    <name type="common">Jimsonweed</name>
    <name type="synonym">Common thornapple</name>
    <dbReference type="NCBI Taxonomy" id="4076"/>
    <lineage>
        <taxon>Eukaryota</taxon>
        <taxon>Viridiplantae</taxon>
        <taxon>Streptophyta</taxon>
        <taxon>Embryophyta</taxon>
        <taxon>Tracheophyta</taxon>
        <taxon>Spermatophyta</taxon>
        <taxon>Magnoliopsida</taxon>
        <taxon>eudicotyledons</taxon>
        <taxon>Gunneridae</taxon>
        <taxon>Pentapetalae</taxon>
        <taxon>asterids</taxon>
        <taxon>lamiids</taxon>
        <taxon>Solanales</taxon>
        <taxon>Solanaceae</taxon>
        <taxon>Solanoideae</taxon>
        <taxon>Datureae</taxon>
        <taxon>Datura</taxon>
    </lineage>
</organism>
<gene>
    <name evidence="1" type="ORF">HAX54_036338</name>
</gene>
<protein>
    <submittedName>
        <fullName evidence="1">Uncharacterized protein</fullName>
    </submittedName>
</protein>
<name>A0ABS8VHZ2_DATST</name>
<sequence length="102" mass="11136">VGTKTKEVLIVEIVIKGAGTKAKVCLHSDTIVNPNNYNGNGAYCRTVNTRSGRVLGNEVVEIDDPPNEQVLVDELDVAERDRNPKKSGVFIEKMIVVEEATI</sequence>